<dbReference type="Proteomes" id="UP000283389">
    <property type="component" value="Unassembled WGS sequence"/>
</dbReference>
<comment type="caution">
    <text evidence="1">The sequence shown here is derived from an EMBL/GenBank/DDBJ whole genome shotgun (WGS) entry which is preliminary data.</text>
</comment>
<organism evidence="1 2">
    <name type="scientific">Pseudomonas canadensis</name>
    <dbReference type="NCBI Taxonomy" id="915099"/>
    <lineage>
        <taxon>Bacteria</taxon>
        <taxon>Pseudomonadati</taxon>
        <taxon>Pseudomonadota</taxon>
        <taxon>Gammaproteobacteria</taxon>
        <taxon>Pseudomonadales</taxon>
        <taxon>Pseudomonadaceae</taxon>
        <taxon>Pseudomonas</taxon>
    </lineage>
</organism>
<gene>
    <name evidence="1" type="ORF">BK649_20550</name>
</gene>
<sequence>MLTGRLKIYPFPPDASIRPFMDAFVDAAREPPVQAWLQSKGLDLATMRVFSDGVEGPVLIDGKHVTRRFTTTDGSGWWEVGANLSEAAKMLRPDNGGVLLPGDYAVPFRDLDAVLHFYGVEMSSPSENKKQIGERLKEHGWPAIANEKRTDWRQQFEQLTQNHSDVADRSQLASNLQALVKGKSEGDTLPLSSQPALVSPGSTLAQKSLLPRERLVEWLLLPAFKAFIEKIGLAAADNVYRIADGNLELRDSANQWISLQVFLDDEISKVSAGGSPAEKAAVNTLNHDFNQLVEMSGVTGNVLYSQPLYDMRQMLAFSGLGSPETVAQVNSAIGWLTIKLPPSPMAGDYAGLSPYTWRPGGLSAGDFTALKVAAAAPGSVTQLLTNYMAGEGLPNDPDLQLQRFFDSPQAVVKAQALAQQLNMVEVRDGAPLPKAVRHQLLAAAIKASVSDEVPGKPGVVAGYEIYQPGNLGRAMRDVRDDIQTQLKTKGADVRTAPLIAHLMLAQAAPEFLLKPDPNLSVDAPESLKLSPGLVSIGSTAWMNLRQGCEIAEKLGGAGSSRALNIAEAQALTRLNPMGPDHEVLFKCLGVSPLLDWAVMSGVFPKRSDGLYSPGDYSAAAQAFADRESVTLAAFQSLTREPPTQMSLLIDQLVVLFPEMTREEIAAFKLELDTDKPFNPRNEAHLETRTPLLTELILTEQAKLDPFLAFQKWLNDTVSGVKKYTFTHPRVSQETFNERIKQLPIIEPLVAPAVKQYLADQRKAQETVIKLMISNAPLDVRQGLENGDVEIFTLREETGDPLAQDDGENSNVAEKRARQGVLLRYKDEGSNGWFTYLEMFPGSMKVSKRFMLFSTLKLDGVVEKGLVSYGPFAYVERDFRKATLVDFDLDAYKTGSAPRTGVRTNAIIEKFGRTLPGQTKSRRSVSTARSVPNSWASRKTNDIAKAIVDATFKEESGPLMEYANQPTALNTRRSYPFDSGKIFTKENLKMVLSLIPFVGGLADIADGNIGAGVKGLLIDFASFIVTGGVSGARRFFSGFKALVPFSGRAFRMVAAKEAARFFRSLFNPLDGLSDVLRIGPKAMGAAQRVMKGELVSVGRGFFLTTTAFEKCRWGIGAYNALSPLPESRAYPGSQMGASQNQPLSAVKLGVDWYAIDPITQKPTGTPLEHFTPDTPAG</sequence>
<protein>
    <submittedName>
        <fullName evidence="1">Uncharacterized protein</fullName>
    </submittedName>
</protein>
<proteinExistence type="predicted"/>
<dbReference type="EMBL" id="MOAZ01000017">
    <property type="protein sequence ID" value="ROM48732.1"/>
    <property type="molecule type" value="Genomic_DNA"/>
</dbReference>
<evidence type="ECO:0000313" key="2">
    <source>
        <dbReference type="Proteomes" id="UP000283389"/>
    </source>
</evidence>
<dbReference type="AlphaFoldDB" id="A0A423F359"/>
<evidence type="ECO:0000313" key="1">
    <source>
        <dbReference type="EMBL" id="ROM48732.1"/>
    </source>
</evidence>
<reference evidence="1 2" key="1">
    <citation type="submission" date="2016-10" db="EMBL/GenBank/DDBJ databases">
        <title>Comparative genome analysis of multiple Pseudomonas spp. focuses on biocontrol and plant growth promoting traits.</title>
        <authorList>
            <person name="Tao X.-Y."/>
            <person name="Taylor C.G."/>
        </authorList>
    </citation>
    <scope>NUCLEOTIDE SEQUENCE [LARGE SCALE GENOMIC DNA]</scope>
    <source>
        <strain evidence="1 2">36C8</strain>
    </source>
</reference>
<accession>A0A423F359</accession>
<name>A0A423F359_9PSED</name>